<feature type="region of interest" description="Disordered" evidence="6">
    <location>
        <begin position="80"/>
        <end position="133"/>
    </location>
</feature>
<name>A0A7S1FMF2_9STRA</name>
<evidence type="ECO:0000256" key="6">
    <source>
        <dbReference type="SAM" id="MobiDB-lite"/>
    </source>
</evidence>
<dbReference type="Pfam" id="PF12171">
    <property type="entry name" value="zf-C2H2_jaz"/>
    <property type="match status" value="1"/>
</dbReference>
<feature type="compositionally biased region" description="Acidic residues" evidence="6">
    <location>
        <begin position="223"/>
        <end position="232"/>
    </location>
</feature>
<dbReference type="PROSITE" id="PS00028">
    <property type="entry name" value="ZINC_FINGER_C2H2_1"/>
    <property type="match status" value="1"/>
</dbReference>
<reference evidence="8" key="1">
    <citation type="submission" date="2021-01" db="EMBL/GenBank/DDBJ databases">
        <authorList>
            <person name="Corre E."/>
            <person name="Pelletier E."/>
            <person name="Niang G."/>
            <person name="Scheremetjew M."/>
            <person name="Finn R."/>
            <person name="Kale V."/>
            <person name="Holt S."/>
            <person name="Cochrane G."/>
            <person name="Meng A."/>
            <person name="Brown T."/>
            <person name="Cohen L."/>
        </authorList>
    </citation>
    <scope>NUCLEOTIDE SEQUENCE</scope>
    <source>
        <strain evidence="8">308</strain>
    </source>
</reference>
<feature type="compositionally biased region" description="Basic and acidic residues" evidence="6">
    <location>
        <begin position="1"/>
        <end position="10"/>
    </location>
</feature>
<dbReference type="InterPro" id="IPR022755">
    <property type="entry name" value="Znf_C2H2_jaz"/>
</dbReference>
<feature type="compositionally biased region" description="Acidic residues" evidence="6">
    <location>
        <begin position="259"/>
        <end position="270"/>
    </location>
</feature>
<feature type="coiled-coil region" evidence="5">
    <location>
        <begin position="392"/>
        <end position="419"/>
    </location>
</feature>
<feature type="compositionally biased region" description="Basic residues" evidence="6">
    <location>
        <begin position="500"/>
        <end position="517"/>
    </location>
</feature>
<protein>
    <recommendedName>
        <fullName evidence="7">C2H2-type domain-containing protein</fullName>
    </recommendedName>
</protein>
<keyword evidence="2 4" id="KW-0863">Zinc-finger</keyword>
<organism evidence="8">
    <name type="scientific">Corethron hystrix</name>
    <dbReference type="NCBI Taxonomy" id="216773"/>
    <lineage>
        <taxon>Eukaryota</taxon>
        <taxon>Sar</taxon>
        <taxon>Stramenopiles</taxon>
        <taxon>Ochrophyta</taxon>
        <taxon>Bacillariophyta</taxon>
        <taxon>Coscinodiscophyceae</taxon>
        <taxon>Corethrophycidae</taxon>
        <taxon>Corethrales</taxon>
        <taxon>Corethraceae</taxon>
        <taxon>Corethron</taxon>
    </lineage>
</organism>
<sequence>MPHCQKENHDHKAKSKKDKLKKKEAALARKKASLAREKEEEEERLKLSNNIALAEGFGAYEVGCEEEEEYVAKVNLKKRNKKHLRNDIRRQEERRRREEEKRLKQEQEEKYRLEQEKLKQEAQEEDEEEEDPVTEEYLVYICLCCHKKFNTANQFKNHLESKKHRNNAKLYEEAGVIVTEVQRKEDFDDDDHSYEDDVTEEECDTDGDSINEHENGSNHSDDEQSSDEEEEYYEKPKKVGNLFSAMALFDDSSSSSSSDSDEEEDEEIEDGKECEIETKSVASKENLSEDNSTDEYEDDLDLLEDIIYQNRLQERLYPHDDKEKEEKVAEIIPVHFDDEQYDPTNFNADENRLASVQFRLQKRLAEKGIQPSQINAGYKTSDAVSMGKTLLQQVMEASIETLEEKLAAYKRHKAEYQLLGREFRFAKGNSKALPSQYTFRIDPADNQRRRENIHHTGSHYHMQAARSMQFGRSKGLMARHSSQGSRLQASRMAAKEMARVHGKGIKIGKTSKKSQQKRRGEAGSKKSGGTATSEK</sequence>
<dbReference type="EMBL" id="HBFR01006464">
    <property type="protein sequence ID" value="CAD8877461.1"/>
    <property type="molecule type" value="Transcribed_RNA"/>
</dbReference>
<keyword evidence="1" id="KW-0479">Metal-binding</keyword>
<evidence type="ECO:0000259" key="7">
    <source>
        <dbReference type="PROSITE" id="PS50157"/>
    </source>
</evidence>
<dbReference type="AlphaFoldDB" id="A0A7S1FMF2"/>
<feature type="region of interest" description="Disordered" evidence="6">
    <location>
        <begin position="1"/>
        <end position="45"/>
    </location>
</feature>
<dbReference type="SUPFAM" id="SSF57667">
    <property type="entry name" value="beta-beta-alpha zinc fingers"/>
    <property type="match status" value="1"/>
</dbReference>
<feature type="domain" description="C2H2-type" evidence="7">
    <location>
        <begin position="140"/>
        <end position="169"/>
    </location>
</feature>
<dbReference type="PROSITE" id="PS50157">
    <property type="entry name" value="ZINC_FINGER_C2H2_2"/>
    <property type="match status" value="1"/>
</dbReference>
<feature type="region of interest" description="Disordered" evidence="6">
    <location>
        <begin position="182"/>
        <end position="237"/>
    </location>
</feature>
<dbReference type="InterPro" id="IPR013087">
    <property type="entry name" value="Znf_C2H2_type"/>
</dbReference>
<feature type="compositionally biased region" description="Basic residues" evidence="6">
    <location>
        <begin position="11"/>
        <end position="20"/>
    </location>
</feature>
<evidence type="ECO:0000313" key="8">
    <source>
        <dbReference type="EMBL" id="CAD8877461.1"/>
    </source>
</evidence>
<dbReference type="GO" id="GO:0008270">
    <property type="term" value="F:zinc ion binding"/>
    <property type="evidence" value="ECO:0007669"/>
    <property type="project" value="UniProtKB-KW"/>
</dbReference>
<feature type="region of interest" description="Disordered" evidence="6">
    <location>
        <begin position="250"/>
        <end position="298"/>
    </location>
</feature>
<evidence type="ECO:0000256" key="1">
    <source>
        <dbReference type="ARBA" id="ARBA00022723"/>
    </source>
</evidence>
<keyword evidence="3" id="KW-0862">Zinc</keyword>
<feature type="compositionally biased region" description="Basic and acidic residues" evidence="6">
    <location>
        <begin position="85"/>
        <end position="122"/>
    </location>
</feature>
<evidence type="ECO:0000256" key="3">
    <source>
        <dbReference type="ARBA" id="ARBA00022833"/>
    </source>
</evidence>
<evidence type="ECO:0000256" key="4">
    <source>
        <dbReference type="PROSITE-ProRule" id="PRU00042"/>
    </source>
</evidence>
<feature type="compositionally biased region" description="Acidic residues" evidence="6">
    <location>
        <begin position="187"/>
        <end position="209"/>
    </location>
</feature>
<proteinExistence type="predicted"/>
<feature type="compositionally biased region" description="Basic and acidic residues" evidence="6">
    <location>
        <begin position="210"/>
        <end position="222"/>
    </location>
</feature>
<dbReference type="Gene3D" id="3.30.160.60">
    <property type="entry name" value="Classic Zinc Finger"/>
    <property type="match status" value="1"/>
</dbReference>
<keyword evidence="5" id="KW-0175">Coiled coil</keyword>
<dbReference type="InterPro" id="IPR036236">
    <property type="entry name" value="Znf_C2H2_sf"/>
</dbReference>
<feature type="region of interest" description="Disordered" evidence="6">
    <location>
        <begin position="494"/>
        <end position="535"/>
    </location>
</feature>
<evidence type="ECO:0000256" key="5">
    <source>
        <dbReference type="SAM" id="Coils"/>
    </source>
</evidence>
<gene>
    <name evidence="8" type="ORF">CHYS00102_LOCUS4645</name>
</gene>
<feature type="compositionally biased region" description="Acidic residues" evidence="6">
    <location>
        <begin position="123"/>
        <end position="133"/>
    </location>
</feature>
<feature type="compositionally biased region" description="Basic and acidic residues" evidence="6">
    <location>
        <begin position="34"/>
        <end position="45"/>
    </location>
</feature>
<evidence type="ECO:0000256" key="2">
    <source>
        <dbReference type="ARBA" id="ARBA00022771"/>
    </source>
</evidence>
<accession>A0A7S1FMF2</accession>